<protein>
    <submittedName>
        <fullName evidence="1">11597_t:CDS:1</fullName>
    </submittedName>
</protein>
<feature type="non-terminal residue" evidence="1">
    <location>
        <position position="1"/>
    </location>
</feature>
<accession>A0ACA9SNZ8</accession>
<reference evidence="1" key="1">
    <citation type="submission" date="2021-06" db="EMBL/GenBank/DDBJ databases">
        <authorList>
            <person name="Kallberg Y."/>
            <person name="Tangrot J."/>
            <person name="Rosling A."/>
        </authorList>
    </citation>
    <scope>NUCLEOTIDE SEQUENCE</scope>
    <source>
        <strain evidence="1">MA461A</strain>
    </source>
</reference>
<gene>
    <name evidence="1" type="ORF">RPERSI_LOCUS33538</name>
</gene>
<dbReference type="Proteomes" id="UP000789920">
    <property type="component" value="Unassembled WGS sequence"/>
</dbReference>
<dbReference type="EMBL" id="CAJVQC010145524">
    <property type="protein sequence ID" value="CAG8845154.1"/>
    <property type="molecule type" value="Genomic_DNA"/>
</dbReference>
<organism evidence="1 2">
    <name type="scientific">Racocetra persica</name>
    <dbReference type="NCBI Taxonomy" id="160502"/>
    <lineage>
        <taxon>Eukaryota</taxon>
        <taxon>Fungi</taxon>
        <taxon>Fungi incertae sedis</taxon>
        <taxon>Mucoromycota</taxon>
        <taxon>Glomeromycotina</taxon>
        <taxon>Glomeromycetes</taxon>
        <taxon>Diversisporales</taxon>
        <taxon>Gigasporaceae</taxon>
        <taxon>Racocetra</taxon>
    </lineage>
</organism>
<name>A0ACA9SNZ8_9GLOM</name>
<keyword evidence="2" id="KW-1185">Reference proteome</keyword>
<evidence type="ECO:0000313" key="2">
    <source>
        <dbReference type="Proteomes" id="UP000789920"/>
    </source>
</evidence>
<proteinExistence type="predicted"/>
<evidence type="ECO:0000313" key="1">
    <source>
        <dbReference type="EMBL" id="CAG8845154.1"/>
    </source>
</evidence>
<comment type="caution">
    <text evidence="1">The sequence shown here is derived from an EMBL/GenBank/DDBJ whole genome shotgun (WGS) entry which is preliminary data.</text>
</comment>
<sequence>EQKAKCNYCNAKLSHKKGNGTSHLRYHLKSCNKYQKSVSNSDSSNLPEGQTQLDLSLFIK</sequence>